<evidence type="ECO:0000313" key="2">
    <source>
        <dbReference type="Proteomes" id="UP001500897"/>
    </source>
</evidence>
<evidence type="ECO:0000313" key="1">
    <source>
        <dbReference type="EMBL" id="GAA2091975.1"/>
    </source>
</evidence>
<gene>
    <name evidence="1" type="ORF">GCM10009759_17250</name>
</gene>
<protein>
    <submittedName>
        <fullName evidence="1">Uncharacterized protein</fullName>
    </submittedName>
</protein>
<accession>A0ABN2WH62</accession>
<organism evidence="1 2">
    <name type="scientific">Kitasatospora saccharophila</name>
    <dbReference type="NCBI Taxonomy" id="407973"/>
    <lineage>
        <taxon>Bacteria</taxon>
        <taxon>Bacillati</taxon>
        <taxon>Actinomycetota</taxon>
        <taxon>Actinomycetes</taxon>
        <taxon>Kitasatosporales</taxon>
        <taxon>Streptomycetaceae</taxon>
        <taxon>Kitasatospora</taxon>
    </lineage>
</organism>
<name>A0ABN2WH62_9ACTN</name>
<dbReference type="Proteomes" id="UP001500897">
    <property type="component" value="Unassembled WGS sequence"/>
</dbReference>
<proteinExistence type="predicted"/>
<dbReference type="EMBL" id="BAAANS010000008">
    <property type="protein sequence ID" value="GAA2091975.1"/>
    <property type="molecule type" value="Genomic_DNA"/>
</dbReference>
<keyword evidence="2" id="KW-1185">Reference proteome</keyword>
<sequence length="66" mass="6962">MAAVDGSRGTQSFAEYKAERRKVVAHSGEPSDYDAEVSARVVGDGVLREWPACTCGADTCPDKSVA</sequence>
<reference evidence="1 2" key="1">
    <citation type="journal article" date="2019" name="Int. J. Syst. Evol. Microbiol.">
        <title>The Global Catalogue of Microorganisms (GCM) 10K type strain sequencing project: providing services to taxonomists for standard genome sequencing and annotation.</title>
        <authorList>
            <consortium name="The Broad Institute Genomics Platform"/>
            <consortium name="The Broad Institute Genome Sequencing Center for Infectious Disease"/>
            <person name="Wu L."/>
            <person name="Ma J."/>
        </authorList>
    </citation>
    <scope>NUCLEOTIDE SEQUENCE [LARGE SCALE GENOMIC DNA]</scope>
    <source>
        <strain evidence="1 2">JCM 14559</strain>
    </source>
</reference>
<comment type="caution">
    <text evidence="1">The sequence shown here is derived from an EMBL/GenBank/DDBJ whole genome shotgun (WGS) entry which is preliminary data.</text>
</comment>